<keyword evidence="6 7" id="KW-0057">Aromatic amino acid biosynthesis</keyword>
<keyword evidence="5 7" id="KW-0067">ATP-binding</keyword>
<gene>
    <name evidence="7" type="primary">aroK</name>
    <name evidence="8" type="ORF">G4V39_01925</name>
</gene>
<reference evidence="8 9" key="1">
    <citation type="submission" date="2020-02" db="EMBL/GenBank/DDBJ databases">
        <title>Genome analysis of Thermosulfuriphilus ammonigenes ST65T, an anaerobic thermophilic chemolithoautotrophic bacterium isolated from a deep-sea hydrothermal vent.</title>
        <authorList>
            <person name="Slobodkina G."/>
            <person name="Allioux M."/>
            <person name="Merkel A."/>
            <person name="Alain K."/>
            <person name="Jebbar M."/>
            <person name="Slobodkin A."/>
        </authorList>
    </citation>
    <scope>NUCLEOTIDE SEQUENCE [LARGE SCALE GENOMIC DNA]</scope>
    <source>
        <strain evidence="8 9">ST65</strain>
    </source>
</reference>
<dbReference type="KEGG" id="tav:G4V39_01925"/>
<dbReference type="InterPro" id="IPR031322">
    <property type="entry name" value="Shikimate/glucono_kinase"/>
</dbReference>
<feature type="binding site" evidence="7">
    <location>
        <position position="141"/>
    </location>
    <ligand>
        <name>substrate</name>
    </ligand>
</feature>
<keyword evidence="2 7" id="KW-0808">Transferase</keyword>
<protein>
    <recommendedName>
        <fullName evidence="7">Shikimate kinase</fullName>
        <shortName evidence="7">SK</shortName>
        <ecNumber evidence="7">2.7.1.71</ecNumber>
    </recommendedName>
</protein>
<keyword evidence="7" id="KW-0460">Magnesium</keyword>
<dbReference type="RefSeq" id="WP_166031328.1">
    <property type="nucleotide sequence ID" value="NZ_CP048877.1"/>
</dbReference>
<comment type="similarity">
    <text evidence="7">Belongs to the shikimate kinase family.</text>
</comment>
<feature type="binding site" evidence="7">
    <location>
        <begin position="10"/>
        <end position="15"/>
    </location>
    <ligand>
        <name>ATP</name>
        <dbReference type="ChEBI" id="CHEBI:30616"/>
    </ligand>
</feature>
<dbReference type="GO" id="GO:0009423">
    <property type="term" value="P:chorismate biosynthetic process"/>
    <property type="evidence" value="ECO:0007669"/>
    <property type="project" value="UniProtKB-UniRule"/>
</dbReference>
<evidence type="ECO:0000313" key="9">
    <source>
        <dbReference type="Proteomes" id="UP000502179"/>
    </source>
</evidence>
<dbReference type="InterPro" id="IPR027417">
    <property type="entry name" value="P-loop_NTPase"/>
</dbReference>
<organism evidence="8 9">
    <name type="scientific">Thermosulfuriphilus ammonigenes</name>
    <dbReference type="NCBI Taxonomy" id="1936021"/>
    <lineage>
        <taxon>Bacteria</taxon>
        <taxon>Pseudomonadati</taxon>
        <taxon>Thermodesulfobacteriota</taxon>
        <taxon>Thermodesulfobacteria</taxon>
        <taxon>Thermodesulfobacteriales</taxon>
        <taxon>Thermodesulfobacteriaceae</taxon>
        <taxon>Thermosulfuriphilus</taxon>
    </lineage>
</organism>
<keyword evidence="1 7" id="KW-0028">Amino-acid biosynthesis</keyword>
<dbReference type="GO" id="GO:0000287">
    <property type="term" value="F:magnesium ion binding"/>
    <property type="evidence" value="ECO:0007669"/>
    <property type="project" value="UniProtKB-UniRule"/>
</dbReference>
<dbReference type="SUPFAM" id="SSF52540">
    <property type="entry name" value="P-loop containing nucleoside triphosphate hydrolases"/>
    <property type="match status" value="1"/>
</dbReference>
<evidence type="ECO:0000256" key="3">
    <source>
        <dbReference type="ARBA" id="ARBA00022741"/>
    </source>
</evidence>
<feature type="binding site" evidence="7">
    <location>
        <position position="14"/>
    </location>
    <ligand>
        <name>Mg(2+)</name>
        <dbReference type="ChEBI" id="CHEBI:18420"/>
    </ligand>
</feature>
<dbReference type="Proteomes" id="UP000502179">
    <property type="component" value="Chromosome"/>
</dbReference>
<comment type="pathway">
    <text evidence="7">Metabolic intermediate biosynthesis; chorismate biosynthesis; chorismate from D-erythrose 4-phosphate and phosphoenolpyruvate: step 5/7.</text>
</comment>
<feature type="binding site" evidence="7">
    <location>
        <position position="158"/>
    </location>
    <ligand>
        <name>ATP</name>
        <dbReference type="ChEBI" id="CHEBI:30616"/>
    </ligand>
</feature>
<dbReference type="Pfam" id="PF01202">
    <property type="entry name" value="SKI"/>
    <property type="match status" value="1"/>
</dbReference>
<feature type="binding site" evidence="7">
    <location>
        <position position="121"/>
    </location>
    <ligand>
        <name>ATP</name>
        <dbReference type="ChEBI" id="CHEBI:30616"/>
    </ligand>
</feature>
<dbReference type="CDD" id="cd00464">
    <property type="entry name" value="SK"/>
    <property type="match status" value="1"/>
</dbReference>
<dbReference type="EMBL" id="CP048877">
    <property type="protein sequence ID" value="QIJ71106.1"/>
    <property type="molecule type" value="Genomic_DNA"/>
</dbReference>
<dbReference type="GO" id="GO:0005524">
    <property type="term" value="F:ATP binding"/>
    <property type="evidence" value="ECO:0007669"/>
    <property type="project" value="UniProtKB-UniRule"/>
</dbReference>
<keyword evidence="9" id="KW-1185">Reference proteome</keyword>
<dbReference type="PANTHER" id="PTHR21087:SF16">
    <property type="entry name" value="SHIKIMATE KINASE 1, CHLOROPLASTIC"/>
    <property type="match status" value="1"/>
</dbReference>
<dbReference type="GO" id="GO:0008652">
    <property type="term" value="P:amino acid biosynthetic process"/>
    <property type="evidence" value="ECO:0007669"/>
    <property type="project" value="UniProtKB-KW"/>
</dbReference>
<evidence type="ECO:0000256" key="1">
    <source>
        <dbReference type="ARBA" id="ARBA00022605"/>
    </source>
</evidence>
<evidence type="ECO:0000256" key="4">
    <source>
        <dbReference type="ARBA" id="ARBA00022777"/>
    </source>
</evidence>
<feature type="binding site" evidence="7">
    <location>
        <position position="32"/>
    </location>
    <ligand>
        <name>substrate</name>
    </ligand>
</feature>
<dbReference type="GO" id="GO:0009073">
    <property type="term" value="P:aromatic amino acid family biosynthetic process"/>
    <property type="evidence" value="ECO:0007669"/>
    <property type="project" value="UniProtKB-KW"/>
</dbReference>
<proteinExistence type="inferred from homology"/>
<dbReference type="PRINTS" id="PR01100">
    <property type="entry name" value="SHIKIMTKNASE"/>
</dbReference>
<dbReference type="GO" id="GO:0004765">
    <property type="term" value="F:shikimate kinase activity"/>
    <property type="evidence" value="ECO:0007669"/>
    <property type="project" value="UniProtKB-UniRule"/>
</dbReference>
<keyword evidence="7" id="KW-0479">Metal-binding</keyword>
<keyword evidence="4 7" id="KW-0418">Kinase</keyword>
<name>A0A6G7PU70_9BACT</name>
<dbReference type="HAMAP" id="MF_00109">
    <property type="entry name" value="Shikimate_kinase"/>
    <property type="match status" value="1"/>
</dbReference>
<comment type="catalytic activity">
    <reaction evidence="7">
        <text>shikimate + ATP = 3-phosphoshikimate + ADP + H(+)</text>
        <dbReference type="Rhea" id="RHEA:13121"/>
        <dbReference type="ChEBI" id="CHEBI:15378"/>
        <dbReference type="ChEBI" id="CHEBI:30616"/>
        <dbReference type="ChEBI" id="CHEBI:36208"/>
        <dbReference type="ChEBI" id="CHEBI:145989"/>
        <dbReference type="ChEBI" id="CHEBI:456216"/>
        <dbReference type="EC" id="2.7.1.71"/>
    </reaction>
</comment>
<dbReference type="PANTHER" id="PTHR21087">
    <property type="entry name" value="SHIKIMATE KINASE"/>
    <property type="match status" value="1"/>
</dbReference>
<comment type="cofactor">
    <cofactor evidence="7">
        <name>Mg(2+)</name>
        <dbReference type="ChEBI" id="CHEBI:18420"/>
    </cofactor>
    <text evidence="7">Binds 1 Mg(2+) ion per subunit.</text>
</comment>
<comment type="subcellular location">
    <subcellularLocation>
        <location evidence="7">Cytoplasm</location>
    </subcellularLocation>
</comment>
<keyword evidence="3 7" id="KW-0547">Nucleotide-binding</keyword>
<dbReference type="Gene3D" id="3.40.50.300">
    <property type="entry name" value="P-loop containing nucleotide triphosphate hydrolases"/>
    <property type="match status" value="1"/>
</dbReference>
<dbReference type="GO" id="GO:0005829">
    <property type="term" value="C:cytosol"/>
    <property type="evidence" value="ECO:0007669"/>
    <property type="project" value="TreeGrafter"/>
</dbReference>
<dbReference type="AlphaFoldDB" id="A0A6G7PU70"/>
<keyword evidence="7" id="KW-0963">Cytoplasm</keyword>
<dbReference type="EC" id="2.7.1.71" evidence="7"/>
<evidence type="ECO:0000256" key="6">
    <source>
        <dbReference type="ARBA" id="ARBA00023141"/>
    </source>
</evidence>
<comment type="function">
    <text evidence="7">Catalyzes the specific phosphorylation of the 3-hydroxyl group of shikimic acid using ATP as a cosubstrate.</text>
</comment>
<comment type="subunit">
    <text evidence="7">Monomer.</text>
</comment>
<feature type="binding site" evidence="7">
    <location>
        <position position="79"/>
    </location>
    <ligand>
        <name>substrate</name>
    </ligand>
</feature>
<evidence type="ECO:0000256" key="7">
    <source>
        <dbReference type="HAMAP-Rule" id="MF_00109"/>
    </source>
</evidence>
<dbReference type="InterPro" id="IPR000623">
    <property type="entry name" value="Shikimate_kinase/TSH1"/>
</dbReference>
<evidence type="ECO:0000313" key="8">
    <source>
        <dbReference type="EMBL" id="QIJ71106.1"/>
    </source>
</evidence>
<sequence length="192" mass="21452">MKIFLIGYRATGKTTVARLLAQSLGLAFVDLDHLIEERAGITIKEIVARYGWSVFRAQERQALLEMVCLPHGVAVACGGGAVLHRDLWPEIRPRGLVVWLKASPETIYQRLVADEKTATQRPSLTNHRDLMNEIRETLAERLPLYQEVAHWAIDTEGRSPEEVRDAILARLKSSRSVPESLNPEGLPGQKGP</sequence>
<dbReference type="UniPathway" id="UPA00053">
    <property type="reaction ID" value="UER00088"/>
</dbReference>
<evidence type="ECO:0000256" key="2">
    <source>
        <dbReference type="ARBA" id="ARBA00022679"/>
    </source>
</evidence>
<accession>A0A6G7PU70</accession>
<feature type="binding site" evidence="7">
    <location>
        <position position="56"/>
    </location>
    <ligand>
        <name>substrate</name>
    </ligand>
</feature>
<evidence type="ECO:0000256" key="5">
    <source>
        <dbReference type="ARBA" id="ARBA00022840"/>
    </source>
</evidence>